<keyword evidence="4 5" id="KW-0472">Membrane</keyword>
<comment type="caution">
    <text evidence="6">The sequence shown here is derived from an EMBL/GenBank/DDBJ whole genome shotgun (WGS) entry which is preliminary data.</text>
</comment>
<evidence type="ECO:0008006" key="8">
    <source>
        <dbReference type="Google" id="ProtNLM"/>
    </source>
</evidence>
<dbReference type="GO" id="GO:0016020">
    <property type="term" value="C:membrane"/>
    <property type="evidence" value="ECO:0007669"/>
    <property type="project" value="UniProtKB-SubCell"/>
</dbReference>
<dbReference type="GO" id="GO:0005918">
    <property type="term" value="C:septate junction"/>
    <property type="evidence" value="ECO:0007669"/>
    <property type="project" value="TreeGrafter"/>
</dbReference>
<dbReference type="Gene3D" id="1.20.140.150">
    <property type="match status" value="1"/>
</dbReference>
<evidence type="ECO:0000256" key="3">
    <source>
        <dbReference type="ARBA" id="ARBA00022989"/>
    </source>
</evidence>
<protein>
    <recommendedName>
        <fullName evidence="8">Protein with signal anchor</fullName>
    </recommendedName>
</protein>
<dbReference type="EMBL" id="VTPC01001675">
    <property type="protein sequence ID" value="KAF2901378.1"/>
    <property type="molecule type" value="Genomic_DNA"/>
</dbReference>
<evidence type="ECO:0000313" key="7">
    <source>
        <dbReference type="Proteomes" id="UP000801492"/>
    </source>
</evidence>
<accession>A0A8K0GKS0</accession>
<name>A0A8K0GKS0_IGNLU</name>
<dbReference type="PANTHER" id="PTHR21284">
    <property type="entry name" value="EG:80H7.2 PROTEIN"/>
    <property type="match status" value="1"/>
</dbReference>
<proteinExistence type="predicted"/>
<dbReference type="Pfam" id="PF13903">
    <property type="entry name" value="Claudin_2"/>
    <property type="match status" value="1"/>
</dbReference>
<evidence type="ECO:0000313" key="6">
    <source>
        <dbReference type="EMBL" id="KAF2901378.1"/>
    </source>
</evidence>
<keyword evidence="2 5" id="KW-0812">Transmembrane</keyword>
<dbReference type="PANTHER" id="PTHR21284:SF12">
    <property type="entry name" value="EG:80H7.2 PROTEIN"/>
    <property type="match status" value="1"/>
</dbReference>
<evidence type="ECO:0000256" key="1">
    <source>
        <dbReference type="ARBA" id="ARBA00004141"/>
    </source>
</evidence>
<feature type="transmembrane region" description="Helical" evidence="5">
    <location>
        <begin position="178"/>
        <end position="201"/>
    </location>
</feature>
<evidence type="ECO:0000256" key="5">
    <source>
        <dbReference type="SAM" id="Phobius"/>
    </source>
</evidence>
<dbReference type="GO" id="GO:0019991">
    <property type="term" value="P:septate junction assembly"/>
    <property type="evidence" value="ECO:0007669"/>
    <property type="project" value="TreeGrafter"/>
</dbReference>
<dbReference type="GO" id="GO:0035151">
    <property type="term" value="P:regulation of tube size, open tracheal system"/>
    <property type="evidence" value="ECO:0007669"/>
    <property type="project" value="TreeGrafter"/>
</dbReference>
<gene>
    <name evidence="6" type="ORF">ILUMI_04806</name>
</gene>
<evidence type="ECO:0000256" key="2">
    <source>
        <dbReference type="ARBA" id="ARBA00022692"/>
    </source>
</evidence>
<sequence length="228" mass="27092">MGFEKNDYPKASNHLVHGALLTYIAGILLLIAFCSPYWVQSFEETFSTFKHMGLWEYCFKDFRYPYYQFDHLFDGCHHVFSLEYNVIREWMLPGWLIVVQTFVTISFLLSFGAQITMACQLCRWPLEFILQYEWILCIIDFVCVVITTVCMFLAVAIFGGSHTRRDWLMYPNWNYLSWSYGLAVISFFIHGFAAIFLYLAARQSYELRRESRNLIMQMHPNPQHRLGW</sequence>
<keyword evidence="3 5" id="KW-1133">Transmembrane helix</keyword>
<comment type="subcellular location">
    <subcellularLocation>
        <location evidence="1">Membrane</location>
        <topology evidence="1">Multi-pass membrane protein</topology>
    </subcellularLocation>
</comment>
<dbReference type="Proteomes" id="UP000801492">
    <property type="component" value="Unassembled WGS sequence"/>
</dbReference>
<keyword evidence="7" id="KW-1185">Reference proteome</keyword>
<organism evidence="6 7">
    <name type="scientific">Ignelater luminosus</name>
    <name type="common">Cucubano</name>
    <name type="synonym">Pyrophorus luminosus</name>
    <dbReference type="NCBI Taxonomy" id="2038154"/>
    <lineage>
        <taxon>Eukaryota</taxon>
        <taxon>Metazoa</taxon>
        <taxon>Ecdysozoa</taxon>
        <taxon>Arthropoda</taxon>
        <taxon>Hexapoda</taxon>
        <taxon>Insecta</taxon>
        <taxon>Pterygota</taxon>
        <taxon>Neoptera</taxon>
        <taxon>Endopterygota</taxon>
        <taxon>Coleoptera</taxon>
        <taxon>Polyphaga</taxon>
        <taxon>Elateriformia</taxon>
        <taxon>Elateroidea</taxon>
        <taxon>Elateridae</taxon>
        <taxon>Agrypninae</taxon>
        <taxon>Pyrophorini</taxon>
        <taxon>Ignelater</taxon>
    </lineage>
</organism>
<dbReference type="OrthoDB" id="6140671at2759"/>
<feature type="transmembrane region" description="Helical" evidence="5">
    <location>
        <begin position="90"/>
        <end position="113"/>
    </location>
</feature>
<reference evidence="6" key="1">
    <citation type="submission" date="2019-08" db="EMBL/GenBank/DDBJ databases">
        <title>The genome of the North American firefly Photinus pyralis.</title>
        <authorList>
            <consortium name="Photinus pyralis genome working group"/>
            <person name="Fallon T.R."/>
            <person name="Sander Lower S.E."/>
            <person name="Weng J.-K."/>
        </authorList>
    </citation>
    <scope>NUCLEOTIDE SEQUENCE</scope>
    <source>
        <strain evidence="6">TRF0915ILg1</strain>
        <tissue evidence="6">Whole body</tissue>
    </source>
</reference>
<dbReference type="InterPro" id="IPR004031">
    <property type="entry name" value="PMP22/EMP/MP20/Claudin"/>
</dbReference>
<feature type="transmembrane region" description="Helical" evidence="5">
    <location>
        <begin position="20"/>
        <end position="39"/>
    </location>
</feature>
<feature type="transmembrane region" description="Helical" evidence="5">
    <location>
        <begin position="134"/>
        <end position="158"/>
    </location>
</feature>
<evidence type="ECO:0000256" key="4">
    <source>
        <dbReference type="ARBA" id="ARBA00023136"/>
    </source>
</evidence>
<dbReference type="AlphaFoldDB" id="A0A8K0GKS0"/>